<dbReference type="AlphaFoldDB" id="A0AAP0NMA9"/>
<gene>
    <name evidence="2" type="ORF">Sjap_017706</name>
</gene>
<reference evidence="2 3" key="1">
    <citation type="submission" date="2024-01" db="EMBL/GenBank/DDBJ databases">
        <title>Genome assemblies of Stephania.</title>
        <authorList>
            <person name="Yang L."/>
        </authorList>
    </citation>
    <scope>NUCLEOTIDE SEQUENCE [LARGE SCALE GENOMIC DNA]</scope>
    <source>
        <strain evidence="2">QJT</strain>
        <tissue evidence="2">Leaf</tissue>
    </source>
</reference>
<name>A0AAP0NMA9_9MAGN</name>
<organism evidence="2 3">
    <name type="scientific">Stephania japonica</name>
    <dbReference type="NCBI Taxonomy" id="461633"/>
    <lineage>
        <taxon>Eukaryota</taxon>
        <taxon>Viridiplantae</taxon>
        <taxon>Streptophyta</taxon>
        <taxon>Embryophyta</taxon>
        <taxon>Tracheophyta</taxon>
        <taxon>Spermatophyta</taxon>
        <taxon>Magnoliopsida</taxon>
        <taxon>Ranunculales</taxon>
        <taxon>Menispermaceae</taxon>
        <taxon>Menispermoideae</taxon>
        <taxon>Cissampelideae</taxon>
        <taxon>Stephania</taxon>
    </lineage>
</organism>
<dbReference type="EMBL" id="JBBNAE010000007">
    <property type="protein sequence ID" value="KAK9109646.1"/>
    <property type="molecule type" value="Genomic_DNA"/>
</dbReference>
<evidence type="ECO:0000313" key="3">
    <source>
        <dbReference type="Proteomes" id="UP001417504"/>
    </source>
</evidence>
<protein>
    <submittedName>
        <fullName evidence="2">Uncharacterized protein</fullName>
    </submittedName>
</protein>
<comment type="caution">
    <text evidence="2">The sequence shown here is derived from an EMBL/GenBank/DDBJ whole genome shotgun (WGS) entry which is preliminary data.</text>
</comment>
<proteinExistence type="predicted"/>
<evidence type="ECO:0000256" key="1">
    <source>
        <dbReference type="SAM" id="MobiDB-lite"/>
    </source>
</evidence>
<dbReference type="Proteomes" id="UP001417504">
    <property type="component" value="Unassembled WGS sequence"/>
</dbReference>
<accession>A0AAP0NMA9</accession>
<feature type="region of interest" description="Disordered" evidence="1">
    <location>
        <begin position="1"/>
        <end position="31"/>
    </location>
</feature>
<keyword evidence="3" id="KW-1185">Reference proteome</keyword>
<feature type="compositionally biased region" description="Low complexity" evidence="1">
    <location>
        <begin position="1"/>
        <end position="23"/>
    </location>
</feature>
<evidence type="ECO:0000313" key="2">
    <source>
        <dbReference type="EMBL" id="KAK9109646.1"/>
    </source>
</evidence>
<sequence length="117" mass="12736">MTMPSQMPSLSSSLPSLATNSSQIPSMENLSPPMYTMSPSMYTMSPFQGSSSPMVSPFAVLQQKDSLRWPELHSTLLNFEAQLLKPQSLNTSMANLSVAPNANVAYVKNSSQKGYDN</sequence>